<organism evidence="1 2">
    <name type="scientific">Fischerella thermalis JSC-11</name>
    <dbReference type="NCBI Taxonomy" id="741277"/>
    <lineage>
        <taxon>Bacteria</taxon>
        <taxon>Bacillati</taxon>
        <taxon>Cyanobacteriota</taxon>
        <taxon>Cyanophyceae</taxon>
        <taxon>Nostocales</taxon>
        <taxon>Hapalosiphonaceae</taxon>
        <taxon>Fischerella</taxon>
    </lineage>
</organism>
<comment type="caution">
    <text evidence="1">The sequence shown here is derived from an EMBL/GenBank/DDBJ whole genome shotgun (WGS) entry which is preliminary data.</text>
</comment>
<protein>
    <submittedName>
        <fullName evidence="1">Uncharacterized protein</fullName>
    </submittedName>
</protein>
<evidence type="ECO:0000313" key="2">
    <source>
        <dbReference type="Proteomes" id="UP000004344"/>
    </source>
</evidence>
<keyword evidence="2" id="KW-1185">Reference proteome</keyword>
<reference evidence="1 2" key="1">
    <citation type="submission" date="2011-09" db="EMBL/GenBank/DDBJ databases">
        <title>The draft genome of Fischerella sp. JSC-11.</title>
        <authorList>
            <consortium name="US DOE Joint Genome Institute (JGI-PGF)"/>
            <person name="Lucas S."/>
            <person name="Han J."/>
            <person name="Lapidus A."/>
            <person name="Cheng J.-F."/>
            <person name="Goodwin L."/>
            <person name="Pitluck S."/>
            <person name="Peters L."/>
            <person name="Land M.L."/>
            <person name="Hauser L."/>
            <person name="Sarkisova S."/>
            <person name="Bryant D.A."/>
            <person name="Brown I."/>
            <person name="Woyke T.J."/>
        </authorList>
    </citation>
    <scope>NUCLEOTIDE SEQUENCE [LARGE SCALE GENOMIC DNA]</scope>
    <source>
        <strain evidence="1 2">JSC-11</strain>
    </source>
</reference>
<proteinExistence type="predicted"/>
<name>G6FYR7_9CYAN</name>
<evidence type="ECO:0000313" key="1">
    <source>
        <dbReference type="EMBL" id="EHC09379.1"/>
    </source>
</evidence>
<dbReference type="PATRIC" id="fig|741277.3.peg.3496"/>
<dbReference type="AlphaFoldDB" id="G6FYR7"/>
<accession>G6FYR7</accession>
<dbReference type="Proteomes" id="UP000004344">
    <property type="component" value="Unassembled WGS sequence"/>
</dbReference>
<dbReference type="EMBL" id="AGIZ01000014">
    <property type="protein sequence ID" value="EHC09379.1"/>
    <property type="molecule type" value="Genomic_DNA"/>
</dbReference>
<sequence length="225" mass="25275">MLLDILLSYNKLSAYVILARVKAKTMTKRVLLSLITVALVCSGFTRVEARPPQRPISPTKPAPNKPIKSEWKLFTAPDGSFTVLMPGRPKAMSQTQKTYMGEINLQLFVGQLPNQEVAYVVAYNDFPYDYGRMTNPQVILNNAQTMAVKTTQSNLIRQRSIRSSNGHPGKEIEYVNSGGKITKNRMYVADGRLYQVMAITTNKQHKSLSKTINGYLNSFQLVLKK</sequence>
<gene>
    <name evidence="1" type="ORF">FJSC11DRAFT_4016</name>
</gene>